<dbReference type="Proteomes" id="UP001239795">
    <property type="component" value="Unassembled WGS sequence"/>
</dbReference>
<gene>
    <name evidence="1" type="ORF">CMEL01_05276</name>
</gene>
<proteinExistence type="predicted"/>
<keyword evidence="2" id="KW-1185">Reference proteome</keyword>
<comment type="caution">
    <text evidence="1">The sequence shown here is derived from an EMBL/GenBank/DDBJ whole genome shotgun (WGS) entry which is preliminary data.</text>
</comment>
<accession>A0AAI9XL54</accession>
<name>A0AAI9XL54_9PEZI</name>
<evidence type="ECO:0000313" key="2">
    <source>
        <dbReference type="Proteomes" id="UP001239795"/>
    </source>
</evidence>
<organism evidence="1 2">
    <name type="scientific">Colletotrichum melonis</name>
    <dbReference type="NCBI Taxonomy" id="1209925"/>
    <lineage>
        <taxon>Eukaryota</taxon>
        <taxon>Fungi</taxon>
        <taxon>Dikarya</taxon>
        <taxon>Ascomycota</taxon>
        <taxon>Pezizomycotina</taxon>
        <taxon>Sordariomycetes</taxon>
        <taxon>Hypocreomycetidae</taxon>
        <taxon>Glomerellales</taxon>
        <taxon>Glomerellaceae</taxon>
        <taxon>Colletotrichum</taxon>
        <taxon>Colletotrichum acutatum species complex</taxon>
    </lineage>
</organism>
<sequence>MRKRAFKTPCRCVLAGRSWLSGYIGQRSPFPRMSQRNMARLTEGSMGWHGRSQGMDGHLCVRGVHCLLLHVPLSFSEHSSRTERTLAVEVIAIQETVRSDSRVNHVSNAGFSLRLRDEAAQDDADRLQGALVPPRTMGKLAASSRLLPVHDSVASALCSPPREDRTPEDPVNGICFDAILVPPMWFRRTNYRLQRGAGLDRRRPGKTELPAAAVPWCRVGLHDGLTCTPPDYTTSLAKL</sequence>
<dbReference type="AlphaFoldDB" id="A0AAI9XL54"/>
<evidence type="ECO:0000313" key="1">
    <source>
        <dbReference type="EMBL" id="KAK1453617.1"/>
    </source>
</evidence>
<protein>
    <submittedName>
        <fullName evidence="1">Uncharacterized protein</fullName>
    </submittedName>
</protein>
<dbReference type="EMBL" id="MLGG01000035">
    <property type="protein sequence ID" value="KAK1453617.1"/>
    <property type="molecule type" value="Genomic_DNA"/>
</dbReference>
<reference evidence="1 2" key="1">
    <citation type="submission" date="2016-10" db="EMBL/GenBank/DDBJ databases">
        <title>The genome sequence of Colletotrichum fioriniae PJ7.</title>
        <authorList>
            <person name="Baroncelli R."/>
        </authorList>
    </citation>
    <scope>NUCLEOTIDE SEQUENCE [LARGE SCALE GENOMIC DNA]</scope>
    <source>
        <strain evidence="1">Col 31</strain>
    </source>
</reference>